<dbReference type="CDD" id="cd11533">
    <property type="entry name" value="NTP-PPase_Af0060_like"/>
    <property type="match status" value="1"/>
</dbReference>
<dbReference type="EMBL" id="JAFFZM010000022">
    <property type="protein sequence ID" value="MBO8202329.1"/>
    <property type="molecule type" value="Genomic_DNA"/>
</dbReference>
<comment type="caution">
    <text evidence="1">The sequence shown here is derived from an EMBL/GenBank/DDBJ whole genome shotgun (WGS) entry which is preliminary data.</text>
</comment>
<name>A0ABS3Y411_9ACTN</name>
<dbReference type="Gene3D" id="1.10.287.1080">
    <property type="entry name" value="MazG-like"/>
    <property type="match status" value="1"/>
</dbReference>
<dbReference type="InterPro" id="IPR044548">
    <property type="entry name" value="AF0060_NTP-PPase_MazG-like"/>
</dbReference>
<accession>A0ABS3Y411</accession>
<dbReference type="SUPFAM" id="SSF101386">
    <property type="entry name" value="all-alpha NTP pyrophosphatases"/>
    <property type="match status" value="1"/>
</dbReference>
<protein>
    <submittedName>
        <fullName evidence="1">MazG-like family protein</fullName>
    </submittedName>
</protein>
<evidence type="ECO:0000313" key="2">
    <source>
        <dbReference type="Proteomes" id="UP000721954"/>
    </source>
</evidence>
<dbReference type="Proteomes" id="UP000721954">
    <property type="component" value="Unassembled WGS sequence"/>
</dbReference>
<evidence type="ECO:0000313" key="1">
    <source>
        <dbReference type="EMBL" id="MBO8202329.1"/>
    </source>
</evidence>
<gene>
    <name evidence="1" type="ORF">JW613_29175</name>
</gene>
<organism evidence="1 2">
    <name type="scientific">Streptomyces smyrnaeus</name>
    <dbReference type="NCBI Taxonomy" id="1387713"/>
    <lineage>
        <taxon>Bacteria</taxon>
        <taxon>Bacillati</taxon>
        <taxon>Actinomycetota</taxon>
        <taxon>Actinomycetes</taxon>
        <taxon>Kitasatosporales</taxon>
        <taxon>Streptomycetaceae</taxon>
        <taxon>Streptomyces</taxon>
    </lineage>
</organism>
<keyword evidence="2" id="KW-1185">Reference proteome</keyword>
<sequence length="107" mass="11591">MRRGVWPTVTALARTFDAHGDARGVAPEQQWALQVLKLAEETGEAAQAVIGAQGTNPRKGYSHGWQDVHAEVADVVITGLVALARMRPEDAADYLERQLAAKAARFL</sequence>
<reference evidence="1 2" key="1">
    <citation type="submission" date="2021-02" db="EMBL/GenBank/DDBJ databases">
        <title>Streptomyces spirodelae sp. nov., isolated from duckweed.</title>
        <authorList>
            <person name="Saimee Y."/>
            <person name="Duangmal K."/>
        </authorList>
    </citation>
    <scope>NUCLEOTIDE SEQUENCE [LARGE SCALE GENOMIC DNA]</scope>
    <source>
        <strain evidence="1 2">DSM 42105</strain>
    </source>
</reference>
<proteinExistence type="predicted"/>